<proteinExistence type="predicted"/>
<accession>A0A4S8KZL8</accession>
<evidence type="ECO:0000313" key="2">
    <source>
        <dbReference type="Proteomes" id="UP000297245"/>
    </source>
</evidence>
<dbReference type="Proteomes" id="UP000297245">
    <property type="component" value="Unassembled WGS sequence"/>
</dbReference>
<name>A0A4S8KZL8_DENBC</name>
<dbReference type="AlphaFoldDB" id="A0A4S8KZL8"/>
<evidence type="ECO:0000313" key="1">
    <source>
        <dbReference type="EMBL" id="THU81098.1"/>
    </source>
</evidence>
<keyword evidence="2" id="KW-1185">Reference proteome</keyword>
<dbReference type="EMBL" id="ML179840">
    <property type="protein sequence ID" value="THU81098.1"/>
    <property type="molecule type" value="Genomic_DNA"/>
</dbReference>
<sequence length="54" mass="5880">MVAFMNTLSSVLLATLLSVVLFATQGGALLQSSYYTRTSLGTDFRPFHLVIVMP</sequence>
<protein>
    <submittedName>
        <fullName evidence="1">Uncharacterized protein</fullName>
    </submittedName>
</protein>
<reference evidence="1 2" key="1">
    <citation type="journal article" date="2019" name="Nat. Ecol. Evol.">
        <title>Megaphylogeny resolves global patterns of mushroom evolution.</title>
        <authorList>
            <person name="Varga T."/>
            <person name="Krizsan K."/>
            <person name="Foldi C."/>
            <person name="Dima B."/>
            <person name="Sanchez-Garcia M."/>
            <person name="Sanchez-Ramirez S."/>
            <person name="Szollosi G.J."/>
            <person name="Szarkandi J.G."/>
            <person name="Papp V."/>
            <person name="Albert L."/>
            <person name="Andreopoulos W."/>
            <person name="Angelini C."/>
            <person name="Antonin V."/>
            <person name="Barry K.W."/>
            <person name="Bougher N.L."/>
            <person name="Buchanan P."/>
            <person name="Buyck B."/>
            <person name="Bense V."/>
            <person name="Catcheside P."/>
            <person name="Chovatia M."/>
            <person name="Cooper J."/>
            <person name="Damon W."/>
            <person name="Desjardin D."/>
            <person name="Finy P."/>
            <person name="Geml J."/>
            <person name="Haridas S."/>
            <person name="Hughes K."/>
            <person name="Justo A."/>
            <person name="Karasinski D."/>
            <person name="Kautmanova I."/>
            <person name="Kiss B."/>
            <person name="Kocsube S."/>
            <person name="Kotiranta H."/>
            <person name="LaButti K.M."/>
            <person name="Lechner B.E."/>
            <person name="Liimatainen K."/>
            <person name="Lipzen A."/>
            <person name="Lukacs Z."/>
            <person name="Mihaltcheva S."/>
            <person name="Morgado L.N."/>
            <person name="Niskanen T."/>
            <person name="Noordeloos M.E."/>
            <person name="Ohm R.A."/>
            <person name="Ortiz-Santana B."/>
            <person name="Ovrebo C."/>
            <person name="Racz N."/>
            <person name="Riley R."/>
            <person name="Savchenko A."/>
            <person name="Shiryaev A."/>
            <person name="Soop K."/>
            <person name="Spirin V."/>
            <person name="Szebenyi C."/>
            <person name="Tomsovsky M."/>
            <person name="Tulloss R.E."/>
            <person name="Uehling J."/>
            <person name="Grigoriev I.V."/>
            <person name="Vagvolgyi C."/>
            <person name="Papp T."/>
            <person name="Martin F.M."/>
            <person name="Miettinen O."/>
            <person name="Hibbett D.S."/>
            <person name="Nagy L.G."/>
        </authorList>
    </citation>
    <scope>NUCLEOTIDE SEQUENCE [LARGE SCALE GENOMIC DNA]</scope>
    <source>
        <strain evidence="1 2">CBS 962.96</strain>
    </source>
</reference>
<gene>
    <name evidence="1" type="ORF">K435DRAFT_785156</name>
</gene>
<organism evidence="1 2">
    <name type="scientific">Dendrothele bispora (strain CBS 962.96)</name>
    <dbReference type="NCBI Taxonomy" id="1314807"/>
    <lineage>
        <taxon>Eukaryota</taxon>
        <taxon>Fungi</taxon>
        <taxon>Dikarya</taxon>
        <taxon>Basidiomycota</taxon>
        <taxon>Agaricomycotina</taxon>
        <taxon>Agaricomycetes</taxon>
        <taxon>Agaricomycetidae</taxon>
        <taxon>Agaricales</taxon>
        <taxon>Agaricales incertae sedis</taxon>
        <taxon>Dendrothele</taxon>
    </lineage>
</organism>